<dbReference type="Pfam" id="PF03544">
    <property type="entry name" value="TonB_C"/>
    <property type="match status" value="1"/>
</dbReference>
<evidence type="ECO:0000313" key="3">
    <source>
        <dbReference type="Proteomes" id="UP000297940"/>
    </source>
</evidence>
<gene>
    <name evidence="2" type="ORF">EHR01_10635</name>
</gene>
<accession>A0ABY2NZ09</accession>
<reference evidence="3" key="1">
    <citation type="journal article" date="2019" name="PLoS Negl. Trop. Dis.">
        <title>Revisiting the worldwide diversity of Leptospira species in the environment.</title>
        <authorList>
            <person name="Vincent A.T."/>
            <person name="Schiettekatte O."/>
            <person name="Bourhy P."/>
            <person name="Veyrier F.J."/>
            <person name="Picardeau M."/>
        </authorList>
    </citation>
    <scope>NUCLEOTIDE SEQUENCE [LARGE SCALE GENOMIC DNA]</scope>
    <source>
        <strain evidence="3">201601298</strain>
    </source>
</reference>
<organism evidence="2 3">
    <name type="scientific">Leptospira mtsangambouensis</name>
    <dbReference type="NCBI Taxonomy" id="2484912"/>
    <lineage>
        <taxon>Bacteria</taxon>
        <taxon>Pseudomonadati</taxon>
        <taxon>Spirochaetota</taxon>
        <taxon>Spirochaetia</taxon>
        <taxon>Leptospirales</taxon>
        <taxon>Leptospiraceae</taxon>
        <taxon>Leptospira</taxon>
    </lineage>
</organism>
<name>A0ABY2NZ09_9LEPT</name>
<dbReference type="RefSeq" id="WP_135694768.1">
    <property type="nucleotide sequence ID" value="NZ_RQHK01000011.1"/>
</dbReference>
<keyword evidence="3" id="KW-1185">Reference proteome</keyword>
<dbReference type="InterPro" id="IPR004919">
    <property type="entry name" value="GmrSD_N"/>
</dbReference>
<dbReference type="PANTHER" id="PTHR35149:SF2">
    <property type="entry name" value="DUF262 DOMAIN-CONTAINING PROTEIN"/>
    <property type="match status" value="1"/>
</dbReference>
<dbReference type="Pfam" id="PF03235">
    <property type="entry name" value="GmrSD_N"/>
    <property type="match status" value="1"/>
</dbReference>
<dbReference type="Proteomes" id="UP000297940">
    <property type="component" value="Unassembled WGS sequence"/>
</dbReference>
<dbReference type="EMBL" id="RQHK01000011">
    <property type="protein sequence ID" value="TGM74406.1"/>
    <property type="molecule type" value="Genomic_DNA"/>
</dbReference>
<proteinExistence type="predicted"/>
<sequence>MRNELKFTKGKKMKITSIDKDIKQLFSSGFYKIPRFQRPYSWDRDNLDEFWNDVNDNDGGDYFLGSMVVYKNDNESFNLVDGQQRLTTITILLCAIRNRFFELGEDNLAKGIHTVVEKPDIIHKQQYVIQTETSHPYFQLYIQNYEKPDHSPKIRTEEKKLNEAFIFFKEKLKDLESPNKPKEVQSLTNLRIKLLSLSLVYIELDSEEDAYVIFETLNTRGKDLAASDLIKNLYTKLIKNANKNLDIVKEKWAIIYENIQSISNTTHPDQFMLHFWLSQGKYINLKNLYKNYKLRIKPSNAKNELDNLVNNSKYYRDILSPQKYKDSKLKRKVLLKLKIFKNGRVDSIQVLNTAIEQEFIDSALTIVSRTTFSPGVYKNKNVNCYHTIPINFSMDEDED</sequence>
<evidence type="ECO:0000259" key="1">
    <source>
        <dbReference type="PROSITE" id="PS52015"/>
    </source>
</evidence>
<dbReference type="PROSITE" id="PS52015">
    <property type="entry name" value="TONB_CTD"/>
    <property type="match status" value="1"/>
</dbReference>
<protein>
    <submittedName>
        <fullName evidence="2">DUF262 domain-containing protein</fullName>
    </submittedName>
</protein>
<dbReference type="SUPFAM" id="SSF74653">
    <property type="entry name" value="TolA/TonB C-terminal domain"/>
    <property type="match status" value="1"/>
</dbReference>
<evidence type="ECO:0000313" key="2">
    <source>
        <dbReference type="EMBL" id="TGM74406.1"/>
    </source>
</evidence>
<comment type="caution">
    <text evidence="2">The sequence shown here is derived from an EMBL/GenBank/DDBJ whole genome shotgun (WGS) entry which is preliminary data.</text>
</comment>
<feature type="domain" description="TonB C-terminal" evidence="1">
    <location>
        <begin position="305"/>
        <end position="399"/>
    </location>
</feature>
<dbReference type="Gene3D" id="3.30.1150.10">
    <property type="match status" value="1"/>
</dbReference>
<dbReference type="InterPro" id="IPR037682">
    <property type="entry name" value="TonB_C"/>
</dbReference>
<dbReference type="PANTHER" id="PTHR35149">
    <property type="entry name" value="SLL5132 PROTEIN"/>
    <property type="match status" value="1"/>
</dbReference>